<dbReference type="InterPro" id="IPR005170">
    <property type="entry name" value="Transptr-assoc_dom"/>
</dbReference>
<dbReference type="PANTHER" id="PTHR22777:SF27">
    <property type="entry name" value="MAGNESIUM AND COBALT EFFLUX PROTEIN CORC"/>
    <property type="match status" value="1"/>
</dbReference>
<dbReference type="PROSITE" id="PS51371">
    <property type="entry name" value="CBS"/>
    <property type="match status" value="2"/>
</dbReference>
<evidence type="ECO:0000259" key="6">
    <source>
        <dbReference type="PROSITE" id="PS51371"/>
    </source>
</evidence>
<accession>A0ABX0UVL7</accession>
<dbReference type="Pfam" id="PF00571">
    <property type="entry name" value="CBS"/>
    <property type="match status" value="2"/>
</dbReference>
<dbReference type="InterPro" id="IPR016169">
    <property type="entry name" value="FAD-bd_PCMH_sub2"/>
</dbReference>
<keyword evidence="3 4" id="KW-0129">CBS domain</keyword>
<evidence type="ECO:0000256" key="1">
    <source>
        <dbReference type="ARBA" id="ARBA00006446"/>
    </source>
</evidence>
<dbReference type="InterPro" id="IPR036318">
    <property type="entry name" value="FAD-bd_PCMH-like_sf"/>
</dbReference>
<evidence type="ECO:0000256" key="5">
    <source>
        <dbReference type="SAM" id="MobiDB-lite"/>
    </source>
</evidence>
<dbReference type="Gene3D" id="3.10.580.10">
    <property type="entry name" value="CBS-domain"/>
    <property type="match status" value="1"/>
</dbReference>
<feature type="region of interest" description="Disordered" evidence="5">
    <location>
        <begin position="1"/>
        <end position="29"/>
    </location>
</feature>
<feature type="domain" description="CBS" evidence="6">
    <location>
        <begin position="87"/>
        <end position="148"/>
    </location>
</feature>
<reference evidence="7 8" key="1">
    <citation type="submission" date="2020-03" db="EMBL/GenBank/DDBJ databases">
        <title>Genomic Encyclopedia of Type Strains, Phase IV (KMG-IV): sequencing the most valuable type-strain genomes for metagenomic binning, comparative biology and taxonomic classification.</title>
        <authorList>
            <person name="Goeker M."/>
        </authorList>
    </citation>
    <scope>NUCLEOTIDE SEQUENCE [LARGE SCALE GENOMIC DNA]</scope>
    <source>
        <strain evidence="7 8">DSM 103870</strain>
    </source>
</reference>
<name>A0ABX0UVL7_9HYPH</name>
<dbReference type="InterPro" id="IPR000644">
    <property type="entry name" value="CBS_dom"/>
</dbReference>
<evidence type="ECO:0000256" key="3">
    <source>
        <dbReference type="ARBA" id="ARBA00023122"/>
    </source>
</evidence>
<feature type="domain" description="CBS" evidence="6">
    <location>
        <begin position="173"/>
        <end position="233"/>
    </location>
</feature>
<comment type="caution">
    <text evidence="7">The sequence shown here is derived from an EMBL/GenBank/DDBJ whole genome shotgun (WGS) entry which is preliminary data.</text>
</comment>
<keyword evidence="2" id="KW-0677">Repeat</keyword>
<dbReference type="InterPro" id="IPR044751">
    <property type="entry name" value="Ion_transp-like_CBS"/>
</dbReference>
<dbReference type="Pfam" id="PF03471">
    <property type="entry name" value="CorC_HlyC"/>
    <property type="match status" value="1"/>
</dbReference>
<organism evidence="7 8">
    <name type="scientific">Pseudochelatococcus lubricantis</name>
    <dbReference type="NCBI Taxonomy" id="1538102"/>
    <lineage>
        <taxon>Bacteria</taxon>
        <taxon>Pseudomonadati</taxon>
        <taxon>Pseudomonadota</taxon>
        <taxon>Alphaproteobacteria</taxon>
        <taxon>Hyphomicrobiales</taxon>
        <taxon>Chelatococcaceae</taxon>
        <taxon>Pseudochelatococcus</taxon>
    </lineage>
</organism>
<dbReference type="SMART" id="SM01091">
    <property type="entry name" value="CorC_HlyC"/>
    <property type="match status" value="1"/>
</dbReference>
<dbReference type="SUPFAM" id="SSF56176">
    <property type="entry name" value="FAD-binding/transporter-associated domain-like"/>
    <property type="match status" value="1"/>
</dbReference>
<dbReference type="CDD" id="cd04590">
    <property type="entry name" value="CBS_pair_CorC_HlyC_assoc"/>
    <property type="match status" value="1"/>
</dbReference>
<dbReference type="SMART" id="SM00116">
    <property type="entry name" value="CBS"/>
    <property type="match status" value="2"/>
</dbReference>
<comment type="similarity">
    <text evidence="1">Belongs to the UPF0053 family. Hemolysin C subfamily.</text>
</comment>
<dbReference type="InterPro" id="IPR046342">
    <property type="entry name" value="CBS_dom_sf"/>
</dbReference>
<proteinExistence type="inferred from homology"/>
<dbReference type="PANTHER" id="PTHR22777">
    <property type="entry name" value="HEMOLYSIN-RELATED"/>
    <property type="match status" value="1"/>
</dbReference>
<evidence type="ECO:0000313" key="8">
    <source>
        <dbReference type="Proteomes" id="UP001429580"/>
    </source>
</evidence>
<keyword evidence="8" id="KW-1185">Reference proteome</keyword>
<evidence type="ECO:0000256" key="2">
    <source>
        <dbReference type="ARBA" id="ARBA00022737"/>
    </source>
</evidence>
<dbReference type="EMBL" id="JAASQI010000002">
    <property type="protein sequence ID" value="NIJ57007.1"/>
    <property type="molecule type" value="Genomic_DNA"/>
</dbReference>
<feature type="region of interest" description="Disordered" evidence="5">
    <location>
        <begin position="344"/>
        <end position="381"/>
    </location>
</feature>
<dbReference type="Proteomes" id="UP001429580">
    <property type="component" value="Unassembled WGS sequence"/>
</dbReference>
<evidence type="ECO:0000313" key="7">
    <source>
        <dbReference type="EMBL" id="NIJ57007.1"/>
    </source>
</evidence>
<dbReference type="Gene3D" id="3.30.465.10">
    <property type="match status" value="1"/>
</dbReference>
<gene>
    <name evidence="7" type="ORF">FHS82_000833</name>
</gene>
<sequence length="381" mass="40980">MSDDRSSPSRSEEPGPNRDPGREAGREGDSWIDRLLTGLGLRNDTSVRETLEEALEEDSAASDFTPQERSLLQNVLDVSGLRVVDAMVPRADVIAIQADITLAEVIRAFRDAGHSRLPVYGESLDDPRGMVHIRDFLDYIAEIGIGAAAPAGEEATPDRLVVDLTAPLSAAAILRPVLYVPPSMPVMDLLVKMQATRTHMALVIDEYGGTDGLVSMEDIMEMIVGDIEDEHDEEEAPEITEAGPGVFIIDARADLDEVSRAIGIDLDAIEVAEEVDTIGGLIVTLAGRVPDVGERIPGPYGLVFDILDADSRRLKRLRLSIEGRTAADGDAALTARRDHEPAAVFDLTRSDRHEGKLPPVVAPEGNGGQQRHAGSDVPPDA</sequence>
<dbReference type="SUPFAM" id="SSF54631">
    <property type="entry name" value="CBS-domain pair"/>
    <property type="match status" value="1"/>
</dbReference>
<evidence type="ECO:0000256" key="4">
    <source>
        <dbReference type="PROSITE-ProRule" id="PRU00703"/>
    </source>
</evidence>
<protein>
    <submittedName>
        <fullName evidence="7">CBS domain containing-hemolysin-like protein</fullName>
    </submittedName>
</protein>
<dbReference type="RefSeq" id="WP_166949129.1">
    <property type="nucleotide sequence ID" value="NZ_JAASQI010000002.1"/>
</dbReference>